<evidence type="ECO:0000256" key="9">
    <source>
        <dbReference type="ARBA" id="ARBA00022679"/>
    </source>
</evidence>
<gene>
    <name evidence="14" type="primary">pgk</name>
    <name evidence="18" type="ORF">A1D18_05590</name>
</gene>
<dbReference type="RefSeq" id="WP_071662807.1">
    <property type="nucleotide sequence ID" value="NZ_LUKY01000033.1"/>
</dbReference>
<dbReference type="OrthoDB" id="9808460at2"/>
<feature type="binding site" evidence="14">
    <location>
        <position position="146"/>
    </location>
    <ligand>
        <name>substrate</name>
    </ligand>
</feature>
<feature type="binding site" evidence="15">
    <location>
        <position position="36"/>
    </location>
    <ligand>
        <name>(2R)-3-phosphoglycerate</name>
        <dbReference type="ChEBI" id="CHEBI:58272"/>
    </ligand>
</feature>
<evidence type="ECO:0000256" key="1">
    <source>
        <dbReference type="ARBA" id="ARBA00000642"/>
    </source>
</evidence>
<comment type="caution">
    <text evidence="14">Lacks conserved residue(s) required for the propagation of feature annotation.</text>
</comment>
<evidence type="ECO:0000256" key="13">
    <source>
        <dbReference type="ARBA" id="ARBA00023152"/>
    </source>
</evidence>
<keyword evidence="12 14" id="KW-0067">ATP-binding</keyword>
<accession>A0A1J8P5S0</accession>
<comment type="subcellular location">
    <subcellularLocation>
        <location evidence="2 14">Cytoplasm</location>
    </subcellularLocation>
</comment>
<evidence type="ECO:0000256" key="10">
    <source>
        <dbReference type="ARBA" id="ARBA00022741"/>
    </source>
</evidence>
<comment type="catalytic activity">
    <reaction evidence="1 14 17">
        <text>(2R)-3-phosphoglycerate + ATP = (2R)-3-phospho-glyceroyl phosphate + ADP</text>
        <dbReference type="Rhea" id="RHEA:14801"/>
        <dbReference type="ChEBI" id="CHEBI:30616"/>
        <dbReference type="ChEBI" id="CHEBI:57604"/>
        <dbReference type="ChEBI" id="CHEBI:58272"/>
        <dbReference type="ChEBI" id="CHEBI:456216"/>
        <dbReference type="EC" id="2.7.2.3"/>
    </reaction>
</comment>
<evidence type="ECO:0000256" key="6">
    <source>
        <dbReference type="ARBA" id="ARBA00013061"/>
    </source>
</evidence>
<feature type="binding site" evidence="14">
    <location>
        <position position="113"/>
    </location>
    <ligand>
        <name>substrate</name>
    </ligand>
</feature>
<feature type="binding site" evidence="15">
    <location>
        <position position="146"/>
    </location>
    <ligand>
        <name>(2R)-3-phosphoglycerate</name>
        <dbReference type="ChEBI" id="CHEBI:58272"/>
    </ligand>
</feature>
<evidence type="ECO:0000313" key="19">
    <source>
        <dbReference type="Proteomes" id="UP000183924"/>
    </source>
</evidence>
<keyword evidence="19" id="KW-1185">Reference proteome</keyword>
<evidence type="ECO:0000256" key="4">
    <source>
        <dbReference type="ARBA" id="ARBA00008982"/>
    </source>
</evidence>
<protein>
    <recommendedName>
        <fullName evidence="7 14">Phosphoglycerate kinase</fullName>
        <ecNumber evidence="6 14">2.7.2.3</ecNumber>
    </recommendedName>
</protein>
<dbReference type="GO" id="GO:0043531">
    <property type="term" value="F:ADP binding"/>
    <property type="evidence" value="ECO:0007669"/>
    <property type="project" value="TreeGrafter"/>
</dbReference>
<evidence type="ECO:0000256" key="3">
    <source>
        <dbReference type="ARBA" id="ARBA00004838"/>
    </source>
</evidence>
<dbReference type="InterPro" id="IPR015824">
    <property type="entry name" value="Phosphoglycerate_kinase_N"/>
</dbReference>
<dbReference type="Proteomes" id="UP000183924">
    <property type="component" value="Unassembled WGS sequence"/>
</dbReference>
<evidence type="ECO:0000256" key="7">
    <source>
        <dbReference type="ARBA" id="ARBA00016471"/>
    </source>
</evidence>
<dbReference type="AlphaFoldDB" id="A0A1J8P5S0"/>
<comment type="subunit">
    <text evidence="5 14">Monomer.</text>
</comment>
<dbReference type="EC" id="2.7.2.3" evidence="6 14"/>
<dbReference type="PIRSF" id="PIRSF000724">
    <property type="entry name" value="Pgk"/>
    <property type="match status" value="1"/>
</dbReference>
<keyword evidence="10 14" id="KW-0547">Nucleotide-binding</keyword>
<dbReference type="HAMAP" id="MF_00145">
    <property type="entry name" value="Phosphoglyc_kinase"/>
    <property type="match status" value="1"/>
</dbReference>
<dbReference type="SUPFAM" id="SSF53748">
    <property type="entry name" value="Phosphoglycerate kinase"/>
    <property type="match status" value="1"/>
</dbReference>
<dbReference type="InterPro" id="IPR036043">
    <property type="entry name" value="Phosphoglycerate_kinase_sf"/>
</dbReference>
<sequence length="399" mass="43512">MYLTRLENLDLQNKRVLIREDFNVPLNKGMIMSDARIKAALPTIQYALKKGAAVILLSHLDRPVEGYVTLELSLAPIATRLKKLLGQPVRFVANWLEGFEISPGEVVLCENVRFQTGEKKNDPILAKKISKLGDIFVMDAFATAHRSEASTVGVAQFSPQVCIGLLLTSELKALSVALENPARPLLAIVGGAKVSTKLMLLTSLLNKVNFLILGGGIANTFLVAQGYFVGRSLYEVELVKEAKKLLDLSKQLKVEIVLPSDVIVASEISDNAKATVKKLTKIKNDEMILDVGPESIKRYTEYVQRAASILWNGPLGVFEMVPFEQGTRALSHAIANSPAFSIAGGGDTLAAIEKYGITDKISYISTGGGAFLEFIQGKTLPALVILEERSRKDHHNETI</sequence>
<feature type="binding site" evidence="14 15">
    <location>
        <begin position="59"/>
        <end position="62"/>
    </location>
    <ligand>
        <name>substrate</name>
    </ligand>
</feature>
<dbReference type="GO" id="GO:0006096">
    <property type="term" value="P:glycolytic process"/>
    <property type="evidence" value="ECO:0007669"/>
    <property type="project" value="UniProtKB-UniRule"/>
</dbReference>
<evidence type="ECO:0000256" key="15">
    <source>
        <dbReference type="PIRSR" id="PIRSR000724-1"/>
    </source>
</evidence>
<evidence type="ECO:0000256" key="5">
    <source>
        <dbReference type="ARBA" id="ARBA00011245"/>
    </source>
</evidence>
<evidence type="ECO:0000256" key="17">
    <source>
        <dbReference type="RuleBase" id="RU000532"/>
    </source>
</evidence>
<evidence type="ECO:0000256" key="11">
    <source>
        <dbReference type="ARBA" id="ARBA00022777"/>
    </source>
</evidence>
<feature type="binding site" evidence="14">
    <location>
        <position position="36"/>
    </location>
    <ligand>
        <name>substrate</name>
    </ligand>
</feature>
<dbReference type="GO" id="GO:0006094">
    <property type="term" value="P:gluconeogenesis"/>
    <property type="evidence" value="ECO:0007669"/>
    <property type="project" value="TreeGrafter"/>
</dbReference>
<organism evidence="18 19">
    <name type="scientific">Candidatus Rickettsiella isopodorum</name>
    <dbReference type="NCBI Taxonomy" id="1225476"/>
    <lineage>
        <taxon>Bacteria</taxon>
        <taxon>Pseudomonadati</taxon>
        <taxon>Pseudomonadota</taxon>
        <taxon>Gammaproteobacteria</taxon>
        <taxon>Legionellales</taxon>
        <taxon>Coxiellaceae</taxon>
        <taxon>Rickettsiella</taxon>
    </lineage>
</organism>
<dbReference type="GO" id="GO:0004618">
    <property type="term" value="F:phosphoglycerate kinase activity"/>
    <property type="evidence" value="ECO:0007669"/>
    <property type="project" value="UniProtKB-UniRule"/>
</dbReference>
<feature type="binding site" evidence="14 15">
    <location>
        <begin position="21"/>
        <end position="23"/>
    </location>
    <ligand>
        <name>substrate</name>
    </ligand>
</feature>
<reference evidence="18 19" key="1">
    <citation type="submission" date="2016-03" db="EMBL/GenBank/DDBJ databases">
        <title>Comparative genomics of Rickettsiella.</title>
        <authorList>
            <person name="Chandler C."/>
            <person name="Wang Y."/>
        </authorList>
    </citation>
    <scope>NUCLEOTIDE SEQUENCE [LARGE SCALE GENOMIC DNA]</scope>
    <source>
        <strain evidence="18 19">RCFS May 2013</strain>
    </source>
</reference>
<dbReference type="Gene3D" id="3.40.50.1260">
    <property type="entry name" value="Phosphoglycerate kinase, N-terminal domain"/>
    <property type="match status" value="2"/>
</dbReference>
<dbReference type="PANTHER" id="PTHR11406">
    <property type="entry name" value="PHOSPHOGLYCERATE KINASE"/>
    <property type="match status" value="1"/>
</dbReference>
<dbReference type="GO" id="GO:0005829">
    <property type="term" value="C:cytosol"/>
    <property type="evidence" value="ECO:0007669"/>
    <property type="project" value="TreeGrafter"/>
</dbReference>
<feature type="binding site" evidence="14 16">
    <location>
        <position position="319"/>
    </location>
    <ligand>
        <name>ATP</name>
        <dbReference type="ChEBI" id="CHEBI:30616"/>
    </ligand>
</feature>
<dbReference type="FunFam" id="3.40.50.1260:FF:000001">
    <property type="entry name" value="Phosphoglycerate kinase"/>
    <property type="match status" value="1"/>
</dbReference>
<dbReference type="STRING" id="1225476.A1D18_05590"/>
<evidence type="ECO:0000313" key="18">
    <source>
        <dbReference type="EMBL" id="OIZ94315.1"/>
    </source>
</evidence>
<dbReference type="GO" id="GO:0005524">
    <property type="term" value="F:ATP binding"/>
    <property type="evidence" value="ECO:0007669"/>
    <property type="project" value="UniProtKB-KW"/>
</dbReference>
<dbReference type="PROSITE" id="PS00111">
    <property type="entry name" value="PGLYCERATE_KINASE"/>
    <property type="match status" value="1"/>
</dbReference>
<evidence type="ECO:0000256" key="8">
    <source>
        <dbReference type="ARBA" id="ARBA00022490"/>
    </source>
</evidence>
<dbReference type="UniPathway" id="UPA00109">
    <property type="reaction ID" value="UER00185"/>
</dbReference>
<name>A0A1J8P5S0_9COXI</name>
<keyword evidence="13 14" id="KW-0324">Glycolysis</keyword>
<evidence type="ECO:0000256" key="14">
    <source>
        <dbReference type="HAMAP-Rule" id="MF_00145"/>
    </source>
</evidence>
<keyword evidence="8 14" id="KW-0963">Cytoplasm</keyword>
<dbReference type="FunFam" id="3.40.50.1260:FF:000002">
    <property type="entry name" value="Phosphoglycerate kinase"/>
    <property type="match status" value="1"/>
</dbReference>
<feature type="binding site" evidence="14 16">
    <location>
        <position position="197"/>
    </location>
    <ligand>
        <name>ATP</name>
        <dbReference type="ChEBI" id="CHEBI:30616"/>
    </ligand>
</feature>
<evidence type="ECO:0000256" key="16">
    <source>
        <dbReference type="PIRSR" id="PIRSR000724-2"/>
    </source>
</evidence>
<proteinExistence type="inferred from homology"/>
<dbReference type="Pfam" id="PF00162">
    <property type="entry name" value="PGK"/>
    <property type="match status" value="1"/>
</dbReference>
<dbReference type="PANTHER" id="PTHR11406:SF23">
    <property type="entry name" value="PHOSPHOGLYCERATE KINASE 1, CHLOROPLASTIC-RELATED"/>
    <property type="match status" value="1"/>
</dbReference>
<feature type="binding site" evidence="14 16">
    <location>
        <begin position="345"/>
        <end position="348"/>
    </location>
    <ligand>
        <name>ATP</name>
        <dbReference type="ChEBI" id="CHEBI:30616"/>
    </ligand>
</feature>
<feature type="binding site" evidence="15">
    <location>
        <position position="113"/>
    </location>
    <ligand>
        <name>(2R)-3-phosphoglycerate</name>
        <dbReference type="ChEBI" id="CHEBI:58272"/>
    </ligand>
</feature>
<dbReference type="EMBL" id="LUKY01000033">
    <property type="protein sequence ID" value="OIZ94315.1"/>
    <property type="molecule type" value="Genomic_DNA"/>
</dbReference>
<keyword evidence="9 14" id="KW-0808">Transferase</keyword>
<evidence type="ECO:0000256" key="2">
    <source>
        <dbReference type="ARBA" id="ARBA00004496"/>
    </source>
</evidence>
<dbReference type="PRINTS" id="PR00477">
    <property type="entry name" value="PHGLYCKINASE"/>
</dbReference>
<comment type="pathway">
    <text evidence="3 14">Carbohydrate degradation; glycolysis; pyruvate from D-glyceraldehyde 3-phosphate: step 2/5.</text>
</comment>
<keyword evidence="11 14" id="KW-0418">Kinase</keyword>
<dbReference type="InterPro" id="IPR015911">
    <property type="entry name" value="Phosphoglycerate_kinase_CS"/>
</dbReference>
<evidence type="ECO:0000256" key="12">
    <source>
        <dbReference type="ARBA" id="ARBA00022840"/>
    </source>
</evidence>
<dbReference type="InterPro" id="IPR001576">
    <property type="entry name" value="Phosphoglycerate_kinase"/>
</dbReference>
<comment type="similarity">
    <text evidence="4 14 17">Belongs to the phosphoglycerate kinase family.</text>
</comment>
<comment type="caution">
    <text evidence="18">The sequence shown here is derived from an EMBL/GenBank/DDBJ whole genome shotgun (WGS) entry which is preliminary data.</text>
</comment>